<dbReference type="Pfam" id="PF13307">
    <property type="entry name" value="Helicase_C_2"/>
    <property type="match status" value="1"/>
</dbReference>
<dbReference type="GO" id="GO:0006139">
    <property type="term" value="P:nucleobase-containing compound metabolic process"/>
    <property type="evidence" value="ECO:0007669"/>
    <property type="project" value="InterPro"/>
</dbReference>
<dbReference type="InterPro" id="IPR006555">
    <property type="entry name" value="ATP-dep_Helicase_C"/>
</dbReference>
<sequence>MAGSKLFRFLLGRIKLNTIIENDCKRTLFEEKRENDSSQNAEIISRFKKTSNAVLLGVFGGRNSEGEDFPGKEMETVICVGFPFAPPSPYLDKKKEFYDSKFNNNGWRYAKLEPAIRKANQAAGRSIRTEKDIGVIVLLGKRYREYKPYLSSWLTDKGVMKYSGENYGELRNLIKNFMN</sequence>
<dbReference type="InterPro" id="IPR027417">
    <property type="entry name" value="P-loop_NTPase"/>
</dbReference>
<evidence type="ECO:0000313" key="2">
    <source>
        <dbReference type="EMBL" id="KKN10190.1"/>
    </source>
</evidence>
<dbReference type="InterPro" id="IPR045028">
    <property type="entry name" value="DinG/Rad3-like"/>
</dbReference>
<evidence type="ECO:0000259" key="1">
    <source>
        <dbReference type="SMART" id="SM00491"/>
    </source>
</evidence>
<dbReference type="GO" id="GO:0016818">
    <property type="term" value="F:hydrolase activity, acting on acid anhydrides, in phosphorus-containing anhydrides"/>
    <property type="evidence" value="ECO:0007669"/>
    <property type="project" value="InterPro"/>
</dbReference>
<gene>
    <name evidence="2" type="ORF">LCGC14_1039110</name>
</gene>
<dbReference type="Gene3D" id="3.40.50.300">
    <property type="entry name" value="P-loop containing nucleotide triphosphate hydrolases"/>
    <property type="match status" value="1"/>
</dbReference>
<feature type="domain" description="ATP-dependent helicase C-terminal" evidence="1">
    <location>
        <begin position="7"/>
        <end position="145"/>
    </location>
</feature>
<dbReference type="GO" id="GO:0003676">
    <property type="term" value="F:nucleic acid binding"/>
    <property type="evidence" value="ECO:0007669"/>
    <property type="project" value="InterPro"/>
</dbReference>
<dbReference type="SMART" id="SM00491">
    <property type="entry name" value="HELICc2"/>
    <property type="match status" value="1"/>
</dbReference>
<comment type="caution">
    <text evidence="2">The sequence shown here is derived from an EMBL/GenBank/DDBJ whole genome shotgun (WGS) entry which is preliminary data.</text>
</comment>
<proteinExistence type="predicted"/>
<organism evidence="2">
    <name type="scientific">marine sediment metagenome</name>
    <dbReference type="NCBI Taxonomy" id="412755"/>
    <lineage>
        <taxon>unclassified sequences</taxon>
        <taxon>metagenomes</taxon>
        <taxon>ecological metagenomes</taxon>
    </lineage>
</organism>
<dbReference type="GO" id="GO:0003678">
    <property type="term" value="F:DNA helicase activity"/>
    <property type="evidence" value="ECO:0007669"/>
    <property type="project" value="TreeGrafter"/>
</dbReference>
<name>A0A0F9MSA9_9ZZZZ</name>
<accession>A0A0F9MSA9</accession>
<dbReference type="PANTHER" id="PTHR11472">
    <property type="entry name" value="DNA REPAIR DEAD HELICASE RAD3/XP-D SUBFAMILY MEMBER"/>
    <property type="match status" value="1"/>
</dbReference>
<dbReference type="AlphaFoldDB" id="A0A0F9MSA9"/>
<protein>
    <recommendedName>
        <fullName evidence="1">ATP-dependent helicase C-terminal domain-containing protein</fullName>
    </recommendedName>
</protein>
<dbReference type="EMBL" id="LAZR01004268">
    <property type="protein sequence ID" value="KKN10190.1"/>
    <property type="molecule type" value="Genomic_DNA"/>
</dbReference>
<dbReference type="PANTHER" id="PTHR11472:SF34">
    <property type="entry name" value="REGULATOR OF TELOMERE ELONGATION HELICASE 1"/>
    <property type="match status" value="1"/>
</dbReference>
<reference evidence="2" key="1">
    <citation type="journal article" date="2015" name="Nature">
        <title>Complex archaea that bridge the gap between prokaryotes and eukaryotes.</title>
        <authorList>
            <person name="Spang A."/>
            <person name="Saw J.H."/>
            <person name="Jorgensen S.L."/>
            <person name="Zaremba-Niedzwiedzka K."/>
            <person name="Martijn J."/>
            <person name="Lind A.E."/>
            <person name="van Eijk R."/>
            <person name="Schleper C."/>
            <person name="Guy L."/>
            <person name="Ettema T.J."/>
        </authorList>
    </citation>
    <scope>NUCLEOTIDE SEQUENCE</scope>
</reference>
<dbReference type="GO" id="GO:0005524">
    <property type="term" value="F:ATP binding"/>
    <property type="evidence" value="ECO:0007669"/>
    <property type="project" value="InterPro"/>
</dbReference>